<organism evidence="1 2">
    <name type="scientific">Cephalotus follicularis</name>
    <name type="common">Albany pitcher plant</name>
    <dbReference type="NCBI Taxonomy" id="3775"/>
    <lineage>
        <taxon>Eukaryota</taxon>
        <taxon>Viridiplantae</taxon>
        <taxon>Streptophyta</taxon>
        <taxon>Embryophyta</taxon>
        <taxon>Tracheophyta</taxon>
        <taxon>Spermatophyta</taxon>
        <taxon>Magnoliopsida</taxon>
        <taxon>eudicotyledons</taxon>
        <taxon>Gunneridae</taxon>
        <taxon>Pentapetalae</taxon>
        <taxon>rosids</taxon>
        <taxon>fabids</taxon>
        <taxon>Oxalidales</taxon>
        <taxon>Cephalotaceae</taxon>
        <taxon>Cephalotus</taxon>
    </lineage>
</organism>
<dbReference type="AlphaFoldDB" id="A0A1Q3CW98"/>
<dbReference type="EMBL" id="BDDD01003173">
    <property type="protein sequence ID" value="GAV84333.1"/>
    <property type="molecule type" value="Genomic_DNA"/>
</dbReference>
<protein>
    <submittedName>
        <fullName evidence="1">Uncharacterized protein</fullName>
    </submittedName>
</protein>
<dbReference type="InParanoid" id="A0A1Q3CW98"/>
<evidence type="ECO:0000313" key="1">
    <source>
        <dbReference type="EMBL" id="GAV84333.1"/>
    </source>
</evidence>
<evidence type="ECO:0000313" key="2">
    <source>
        <dbReference type="Proteomes" id="UP000187406"/>
    </source>
</evidence>
<dbReference type="Proteomes" id="UP000187406">
    <property type="component" value="Unassembled WGS sequence"/>
</dbReference>
<proteinExistence type="predicted"/>
<comment type="caution">
    <text evidence="1">The sequence shown here is derived from an EMBL/GenBank/DDBJ whole genome shotgun (WGS) entry which is preliminary data.</text>
</comment>
<name>A0A1Q3CW98_CEPFO</name>
<sequence>MQPVMLIQTLFRNWFASSTKSQFGMVKCFVCCFVYCFFCWDLWKARCQSVFEDVRMDSAAIIRAVNQGVQVSLINFKPPVSSSYLESLSLSCMNICLKNLLIKVGCWIKLIAPKQGQLKLNTNGSTRNVQATEGGVVRDSKG</sequence>
<keyword evidence="2" id="KW-1185">Reference proteome</keyword>
<gene>
    <name evidence="1" type="ORF">CFOL_v3_27777</name>
</gene>
<accession>A0A1Q3CW98</accession>
<reference evidence="2" key="1">
    <citation type="submission" date="2016-04" db="EMBL/GenBank/DDBJ databases">
        <title>Cephalotus genome sequencing.</title>
        <authorList>
            <person name="Fukushima K."/>
            <person name="Hasebe M."/>
            <person name="Fang X."/>
        </authorList>
    </citation>
    <scope>NUCLEOTIDE SEQUENCE [LARGE SCALE GENOMIC DNA]</scope>
    <source>
        <strain evidence="2">cv. St1</strain>
    </source>
</reference>